<evidence type="ECO:0000313" key="2">
    <source>
        <dbReference type="Proteomes" id="UP001303473"/>
    </source>
</evidence>
<organism evidence="1 2">
    <name type="scientific">Diplogelasinospora grovesii</name>
    <dbReference type="NCBI Taxonomy" id="303347"/>
    <lineage>
        <taxon>Eukaryota</taxon>
        <taxon>Fungi</taxon>
        <taxon>Dikarya</taxon>
        <taxon>Ascomycota</taxon>
        <taxon>Pezizomycotina</taxon>
        <taxon>Sordariomycetes</taxon>
        <taxon>Sordariomycetidae</taxon>
        <taxon>Sordariales</taxon>
        <taxon>Diplogelasinosporaceae</taxon>
        <taxon>Diplogelasinospora</taxon>
    </lineage>
</organism>
<dbReference type="Proteomes" id="UP001303473">
    <property type="component" value="Unassembled WGS sequence"/>
</dbReference>
<dbReference type="EMBL" id="MU853771">
    <property type="protein sequence ID" value="KAK3942768.1"/>
    <property type="molecule type" value="Genomic_DNA"/>
</dbReference>
<keyword evidence="2" id="KW-1185">Reference proteome</keyword>
<dbReference type="AlphaFoldDB" id="A0AAN6S7D0"/>
<evidence type="ECO:0000313" key="1">
    <source>
        <dbReference type="EMBL" id="KAK3942768.1"/>
    </source>
</evidence>
<proteinExistence type="predicted"/>
<reference evidence="2" key="1">
    <citation type="journal article" date="2023" name="Mol. Phylogenet. Evol.">
        <title>Genome-scale phylogeny and comparative genomics of the fungal order Sordariales.</title>
        <authorList>
            <person name="Hensen N."/>
            <person name="Bonometti L."/>
            <person name="Westerberg I."/>
            <person name="Brannstrom I.O."/>
            <person name="Guillou S."/>
            <person name="Cros-Aarteil S."/>
            <person name="Calhoun S."/>
            <person name="Haridas S."/>
            <person name="Kuo A."/>
            <person name="Mondo S."/>
            <person name="Pangilinan J."/>
            <person name="Riley R."/>
            <person name="LaButti K."/>
            <person name="Andreopoulos B."/>
            <person name="Lipzen A."/>
            <person name="Chen C."/>
            <person name="Yan M."/>
            <person name="Daum C."/>
            <person name="Ng V."/>
            <person name="Clum A."/>
            <person name="Steindorff A."/>
            <person name="Ohm R.A."/>
            <person name="Martin F."/>
            <person name="Silar P."/>
            <person name="Natvig D.O."/>
            <person name="Lalanne C."/>
            <person name="Gautier V."/>
            <person name="Ament-Velasquez S.L."/>
            <person name="Kruys A."/>
            <person name="Hutchinson M.I."/>
            <person name="Powell A.J."/>
            <person name="Barry K."/>
            <person name="Miller A.N."/>
            <person name="Grigoriev I.V."/>
            <person name="Debuchy R."/>
            <person name="Gladieux P."/>
            <person name="Hiltunen Thoren M."/>
            <person name="Johannesson H."/>
        </authorList>
    </citation>
    <scope>NUCLEOTIDE SEQUENCE [LARGE SCALE GENOMIC DNA]</scope>
    <source>
        <strain evidence="2">CBS 340.73</strain>
    </source>
</reference>
<protein>
    <submittedName>
        <fullName evidence="1">Uncharacterized protein</fullName>
    </submittedName>
</protein>
<accession>A0AAN6S7D0</accession>
<gene>
    <name evidence="1" type="ORF">QBC46DRAFT_379385</name>
</gene>
<name>A0AAN6S7D0_9PEZI</name>
<sequence length="53" mass="5934">MKITRSISGLVVKSIVAIDGPRVRFAADALHVDVVIFFILRFLTRSQSCSRRS</sequence>
<comment type="caution">
    <text evidence="1">The sequence shown here is derived from an EMBL/GenBank/DDBJ whole genome shotgun (WGS) entry which is preliminary data.</text>
</comment>